<keyword evidence="8 9" id="KW-0472">Membrane</keyword>
<keyword evidence="7" id="KW-0406">Ion transport</keyword>
<keyword evidence="12" id="KW-1185">Reference proteome</keyword>
<dbReference type="GO" id="GO:0042383">
    <property type="term" value="C:sarcolemma"/>
    <property type="evidence" value="ECO:0007669"/>
    <property type="project" value="TreeGrafter"/>
</dbReference>
<protein>
    <recommendedName>
        <fullName evidence="10">Sodium/calcium exchanger membrane region domain-containing protein</fullName>
    </recommendedName>
</protein>
<dbReference type="GO" id="GO:0005432">
    <property type="term" value="F:calcium:sodium antiporter activity"/>
    <property type="evidence" value="ECO:0007669"/>
    <property type="project" value="TreeGrafter"/>
</dbReference>
<evidence type="ECO:0000313" key="12">
    <source>
        <dbReference type="Proteomes" id="UP001209878"/>
    </source>
</evidence>
<evidence type="ECO:0000313" key="11">
    <source>
        <dbReference type="EMBL" id="KAK2146011.1"/>
    </source>
</evidence>
<dbReference type="PANTHER" id="PTHR11878">
    <property type="entry name" value="SODIUM/CALCIUM EXCHANGER"/>
    <property type="match status" value="1"/>
</dbReference>
<evidence type="ECO:0000256" key="4">
    <source>
        <dbReference type="ARBA" id="ARBA00022568"/>
    </source>
</evidence>
<organism evidence="11 12">
    <name type="scientific">Ridgeia piscesae</name>
    <name type="common">Tubeworm</name>
    <dbReference type="NCBI Taxonomy" id="27915"/>
    <lineage>
        <taxon>Eukaryota</taxon>
        <taxon>Metazoa</taxon>
        <taxon>Spiralia</taxon>
        <taxon>Lophotrochozoa</taxon>
        <taxon>Annelida</taxon>
        <taxon>Polychaeta</taxon>
        <taxon>Sedentaria</taxon>
        <taxon>Canalipalpata</taxon>
        <taxon>Sabellida</taxon>
        <taxon>Siboglinidae</taxon>
        <taxon>Ridgeia</taxon>
    </lineage>
</organism>
<dbReference type="GO" id="GO:0030424">
    <property type="term" value="C:axon"/>
    <property type="evidence" value="ECO:0007669"/>
    <property type="project" value="TreeGrafter"/>
</dbReference>
<feature type="transmembrane region" description="Helical" evidence="9">
    <location>
        <begin position="100"/>
        <end position="120"/>
    </location>
</feature>
<evidence type="ECO:0000256" key="7">
    <source>
        <dbReference type="ARBA" id="ARBA00023065"/>
    </source>
</evidence>
<evidence type="ECO:0000256" key="1">
    <source>
        <dbReference type="ARBA" id="ARBA00004127"/>
    </source>
</evidence>
<dbReference type="Gene3D" id="1.20.1420.30">
    <property type="entry name" value="NCX, central ion-binding region"/>
    <property type="match status" value="1"/>
</dbReference>
<evidence type="ECO:0000256" key="9">
    <source>
        <dbReference type="SAM" id="Phobius"/>
    </source>
</evidence>
<evidence type="ECO:0000256" key="8">
    <source>
        <dbReference type="ARBA" id="ARBA00023136"/>
    </source>
</evidence>
<evidence type="ECO:0000259" key="10">
    <source>
        <dbReference type="Pfam" id="PF01699"/>
    </source>
</evidence>
<feature type="transmembrane region" description="Helical" evidence="9">
    <location>
        <begin position="44"/>
        <end position="68"/>
    </location>
</feature>
<gene>
    <name evidence="11" type="ORF">NP493_3772g00002</name>
</gene>
<sequence>MVVYHYTNYTRGWVVEVLGDKEKRCHSYLLLPAENLWGDGVRGFLYILALLYIFMGVAIISDIFMFAIEVITSKRKTIVRWDEETHERVQKEVLVWNETVANLTLMALGSSAPEILLAVIETVQTLDMEADSGGLGTFTIIGSAAFNLLIITAVCVYSVPSPNIKKVRGLSVFALTSCWSIFAYVWMLVVLQWVSPGEIEPWEAWLTLAFFPIMVLTAYCQDSRWWCLSRKTAVGHLRSHTVSLNLSLTSLRGPLPQSQGA</sequence>
<dbReference type="InterPro" id="IPR004837">
    <property type="entry name" value="NaCa_Exmemb"/>
</dbReference>
<reference evidence="11" key="1">
    <citation type="journal article" date="2023" name="Mol. Biol. Evol.">
        <title>Third-Generation Sequencing Reveals the Adaptive Role of the Epigenome in Three Deep-Sea Polychaetes.</title>
        <authorList>
            <person name="Perez M."/>
            <person name="Aroh O."/>
            <person name="Sun Y."/>
            <person name="Lan Y."/>
            <person name="Juniper S.K."/>
            <person name="Young C.R."/>
            <person name="Angers B."/>
            <person name="Qian P.Y."/>
        </authorList>
    </citation>
    <scope>NUCLEOTIDE SEQUENCE</scope>
    <source>
        <strain evidence="11">R07B-5</strain>
    </source>
</reference>
<keyword evidence="2" id="KW-0813">Transport</keyword>
<dbReference type="GO" id="GO:0012505">
    <property type="term" value="C:endomembrane system"/>
    <property type="evidence" value="ECO:0007669"/>
    <property type="project" value="UniProtKB-SubCell"/>
</dbReference>
<keyword evidence="4" id="KW-0109">Calcium transport</keyword>
<name>A0AAD9J3J1_RIDPI</name>
<keyword evidence="5 9" id="KW-0812">Transmembrane</keyword>
<dbReference type="AlphaFoldDB" id="A0AAD9J3J1"/>
<evidence type="ECO:0000256" key="5">
    <source>
        <dbReference type="ARBA" id="ARBA00022692"/>
    </source>
</evidence>
<comment type="caution">
    <text evidence="11">The sequence shown here is derived from an EMBL/GenBank/DDBJ whole genome shotgun (WGS) entry which is preliminary data.</text>
</comment>
<dbReference type="Proteomes" id="UP001209878">
    <property type="component" value="Unassembled WGS sequence"/>
</dbReference>
<dbReference type="GO" id="GO:0098794">
    <property type="term" value="C:postsynapse"/>
    <property type="evidence" value="ECO:0007669"/>
    <property type="project" value="TreeGrafter"/>
</dbReference>
<comment type="subcellular location">
    <subcellularLocation>
        <location evidence="1">Endomembrane system</location>
        <topology evidence="1">Multi-pass membrane protein</topology>
    </subcellularLocation>
</comment>
<evidence type="ECO:0000256" key="3">
    <source>
        <dbReference type="ARBA" id="ARBA00022449"/>
    </source>
</evidence>
<feature type="transmembrane region" description="Helical" evidence="9">
    <location>
        <begin position="172"/>
        <end position="192"/>
    </location>
</feature>
<feature type="transmembrane region" description="Helical" evidence="9">
    <location>
        <begin position="140"/>
        <end position="160"/>
    </location>
</feature>
<dbReference type="GO" id="GO:0098703">
    <property type="term" value="P:calcium ion import across plasma membrane"/>
    <property type="evidence" value="ECO:0007669"/>
    <property type="project" value="TreeGrafter"/>
</dbReference>
<evidence type="ECO:0000256" key="2">
    <source>
        <dbReference type="ARBA" id="ARBA00022448"/>
    </source>
</evidence>
<proteinExistence type="predicted"/>
<evidence type="ECO:0000256" key="6">
    <source>
        <dbReference type="ARBA" id="ARBA00022989"/>
    </source>
</evidence>
<keyword evidence="6 9" id="KW-1133">Transmembrane helix</keyword>
<feature type="domain" description="Sodium/calcium exchanger membrane region" evidence="10">
    <location>
        <begin position="46"/>
        <end position="218"/>
    </location>
</feature>
<keyword evidence="4" id="KW-0106">Calcium</keyword>
<accession>A0AAD9J3J1</accession>
<dbReference type="PANTHER" id="PTHR11878:SF70">
    <property type="entry name" value="CALX-BETA DOMAIN-CONTAINING PROTEIN"/>
    <property type="match status" value="1"/>
</dbReference>
<dbReference type="InterPro" id="IPR044880">
    <property type="entry name" value="NCX_ion-bd_dom_sf"/>
</dbReference>
<keyword evidence="3" id="KW-0050">Antiport</keyword>
<dbReference type="InterPro" id="IPR051171">
    <property type="entry name" value="CaCA"/>
</dbReference>
<dbReference type="EMBL" id="JAODUO010003778">
    <property type="protein sequence ID" value="KAK2146011.1"/>
    <property type="molecule type" value="Genomic_DNA"/>
</dbReference>
<dbReference type="Pfam" id="PF01699">
    <property type="entry name" value="Na_Ca_ex"/>
    <property type="match status" value="1"/>
</dbReference>
<feature type="transmembrane region" description="Helical" evidence="9">
    <location>
        <begin position="204"/>
        <end position="221"/>
    </location>
</feature>